<organism evidence="1 2">
    <name type="scientific">Tothia fuscella</name>
    <dbReference type="NCBI Taxonomy" id="1048955"/>
    <lineage>
        <taxon>Eukaryota</taxon>
        <taxon>Fungi</taxon>
        <taxon>Dikarya</taxon>
        <taxon>Ascomycota</taxon>
        <taxon>Pezizomycotina</taxon>
        <taxon>Dothideomycetes</taxon>
        <taxon>Pleosporomycetidae</taxon>
        <taxon>Venturiales</taxon>
        <taxon>Cylindrosympodiaceae</taxon>
        <taxon>Tothia</taxon>
    </lineage>
</organism>
<dbReference type="EMBL" id="MU007115">
    <property type="protein sequence ID" value="KAF2419876.1"/>
    <property type="molecule type" value="Genomic_DNA"/>
</dbReference>
<accession>A0A9P4NG83</accession>
<dbReference type="AlphaFoldDB" id="A0A9P4NG83"/>
<dbReference type="OrthoDB" id="2951834at2759"/>
<protein>
    <submittedName>
        <fullName evidence="1">Uncharacterized protein</fullName>
    </submittedName>
</protein>
<dbReference type="Proteomes" id="UP000800235">
    <property type="component" value="Unassembled WGS sequence"/>
</dbReference>
<evidence type="ECO:0000313" key="1">
    <source>
        <dbReference type="EMBL" id="KAF2419876.1"/>
    </source>
</evidence>
<reference evidence="1" key="1">
    <citation type="journal article" date="2020" name="Stud. Mycol.">
        <title>101 Dothideomycetes genomes: a test case for predicting lifestyles and emergence of pathogens.</title>
        <authorList>
            <person name="Haridas S."/>
            <person name="Albert R."/>
            <person name="Binder M."/>
            <person name="Bloem J."/>
            <person name="Labutti K."/>
            <person name="Salamov A."/>
            <person name="Andreopoulos B."/>
            <person name="Baker S."/>
            <person name="Barry K."/>
            <person name="Bills G."/>
            <person name="Bluhm B."/>
            <person name="Cannon C."/>
            <person name="Castanera R."/>
            <person name="Culley D."/>
            <person name="Daum C."/>
            <person name="Ezra D."/>
            <person name="Gonzalez J."/>
            <person name="Henrissat B."/>
            <person name="Kuo A."/>
            <person name="Liang C."/>
            <person name="Lipzen A."/>
            <person name="Lutzoni F."/>
            <person name="Magnuson J."/>
            <person name="Mondo S."/>
            <person name="Nolan M."/>
            <person name="Ohm R."/>
            <person name="Pangilinan J."/>
            <person name="Park H.-J."/>
            <person name="Ramirez L."/>
            <person name="Alfaro M."/>
            <person name="Sun H."/>
            <person name="Tritt A."/>
            <person name="Yoshinaga Y."/>
            <person name="Zwiers L.-H."/>
            <person name="Turgeon B."/>
            <person name="Goodwin S."/>
            <person name="Spatafora J."/>
            <person name="Crous P."/>
            <person name="Grigoriev I."/>
        </authorList>
    </citation>
    <scope>NUCLEOTIDE SEQUENCE</scope>
    <source>
        <strain evidence="1">CBS 130266</strain>
    </source>
</reference>
<proteinExistence type="predicted"/>
<keyword evidence="2" id="KW-1185">Reference proteome</keyword>
<comment type="caution">
    <text evidence="1">The sequence shown here is derived from an EMBL/GenBank/DDBJ whole genome shotgun (WGS) entry which is preliminary data.</text>
</comment>
<evidence type="ECO:0000313" key="2">
    <source>
        <dbReference type="Proteomes" id="UP000800235"/>
    </source>
</evidence>
<gene>
    <name evidence="1" type="ORF">EJ08DRAFT_702678</name>
</gene>
<sequence length="261" mass="30490">MSGPVRRQPGRQYSHSSGFQLNFGTQIYRNALLPATGVSIRAGCYTRYELTSQLLRVCSHIHREGTNILYRENVFLLTSPDEPQSFLERIGPWSSASIKSVNVLFDHNDDEQDLPWNQLANRRDLCFADHYHHISHSATDYRDAPDLINAIVLYGIMCMKDWVPHHFNSIVLSKVQRASEEFKTSILRRVFEQLNRTGCTIRLRTWICVRQEDAVLPFKEIRVWYQIKPDDKQEHGFEALFLKEKACDRMTSCEKPELPFW</sequence>
<name>A0A9P4NG83_9PEZI</name>